<feature type="domain" description="Protein kinase" evidence="10">
    <location>
        <begin position="568"/>
        <end position="901"/>
    </location>
</feature>
<feature type="compositionally biased region" description="Low complexity" evidence="7">
    <location>
        <begin position="471"/>
        <end position="523"/>
    </location>
</feature>
<feature type="compositionally biased region" description="Low complexity" evidence="7">
    <location>
        <begin position="1015"/>
        <end position="1025"/>
    </location>
</feature>
<proteinExistence type="predicted"/>
<keyword evidence="8" id="KW-0472">Membrane</keyword>
<feature type="signal peptide" evidence="9">
    <location>
        <begin position="1"/>
        <end position="19"/>
    </location>
</feature>
<keyword evidence="8" id="KW-1133">Transmembrane helix</keyword>
<dbReference type="Gene3D" id="1.10.510.10">
    <property type="entry name" value="Transferase(Phosphotransferase) domain 1"/>
    <property type="match status" value="1"/>
</dbReference>
<dbReference type="InterPro" id="IPR017441">
    <property type="entry name" value="Protein_kinase_ATP_BS"/>
</dbReference>
<feature type="compositionally biased region" description="Polar residues" evidence="7">
    <location>
        <begin position="402"/>
        <end position="414"/>
    </location>
</feature>
<evidence type="ECO:0000256" key="5">
    <source>
        <dbReference type="ARBA" id="ARBA00022840"/>
    </source>
</evidence>
<evidence type="ECO:0000256" key="8">
    <source>
        <dbReference type="SAM" id="Phobius"/>
    </source>
</evidence>
<evidence type="ECO:0000256" key="3">
    <source>
        <dbReference type="ARBA" id="ARBA00022741"/>
    </source>
</evidence>
<protein>
    <recommendedName>
        <fullName evidence="10">Protein kinase domain-containing protein</fullName>
    </recommendedName>
</protein>
<evidence type="ECO:0000256" key="4">
    <source>
        <dbReference type="ARBA" id="ARBA00022777"/>
    </source>
</evidence>
<evidence type="ECO:0000313" key="11">
    <source>
        <dbReference type="EMBL" id="WIA11806.1"/>
    </source>
</evidence>
<reference evidence="11 12" key="1">
    <citation type="submission" date="2023-05" db="EMBL/GenBank/DDBJ databases">
        <title>A 100% complete, gapless, phased diploid assembly of the Scenedesmus obliquus UTEX 3031 genome.</title>
        <authorList>
            <person name="Biondi T.C."/>
            <person name="Hanschen E.R."/>
            <person name="Kwon T."/>
            <person name="Eng W."/>
            <person name="Kruse C.P.S."/>
            <person name="Koehler S.I."/>
            <person name="Kunde Y."/>
            <person name="Gleasner C.D."/>
            <person name="You Mak K.T."/>
            <person name="Polle J."/>
            <person name="Hovde B.T."/>
            <person name="Starkenburg S.R."/>
        </authorList>
    </citation>
    <scope>NUCLEOTIDE SEQUENCE [LARGE SCALE GENOMIC DNA]</scope>
    <source>
        <strain evidence="11 12">DOE0152z</strain>
    </source>
</reference>
<evidence type="ECO:0000313" key="12">
    <source>
        <dbReference type="Proteomes" id="UP001244341"/>
    </source>
</evidence>
<dbReference type="PROSITE" id="PS00108">
    <property type="entry name" value="PROTEIN_KINASE_ST"/>
    <property type="match status" value="1"/>
</dbReference>
<keyword evidence="8" id="KW-0812">Transmembrane</keyword>
<evidence type="ECO:0000256" key="7">
    <source>
        <dbReference type="SAM" id="MobiDB-lite"/>
    </source>
</evidence>
<sequence length="1081" mass="113438">MHLWAACVFTLCILVPAWGQQAVQFLPDDVPALASNITQRLIFRASGLRQFWDDPHVRTARLQSDIVLTNVSWHSTFNATGGVATLDPNSTGGILRLTSGQDDIFDGSQPRPQLDFDSMPATFFVKPGAVLTFDNVMLSNIAPTFAYTYSPWAPWRNAGVGFALWPSVILSDNGTVVLRNVSVNYVDPSDIDTPEQYNSKVVFGMRQQYGADNITMVNGTAARVRGPLTIRLLVLNGSTNASSNGTRNSSTGVAYAVFENVTFNCEPWRNGTTTGISPSARTAAIVVPVVVGVLLLAGLAAWLCIRRRRKQRALQPRHPKDIEAGRRYMHELVGVGPAGNQRHPRQGETDGLYAAADANGTAAAAGHTSAGSSSGGDSAGPGATAGAAGGSAVGSGGSSSGQLWHNTGSTSRQESGNSAGAGSYSASAGMAETSSMETMGLDRLSTGRLTPGTLAQGLQHPLSSNRSFEMASPGTGASPGAGATPVAARTSGDAAAASAAAAEAARHSASSTHSTRSARSSTPRGGGVSSSSGGGGSLASGSRALDRAACGLSALLKARSDEALLRDLKIGPLLGRGSYGRVYKGRWKAVTVAVKIIEHSEGSPGSASSGGKRISARREMLVATSISHPNVVQTYHISTMTVARRNALAAAWLKEGAASSSNATSSAAHLAAAHAASADDINASSSSNSSDGSDDEAADNEETWMVLEFCDKGSLQRALLQGRFKRRDSQQPDMIGVYKALLDTASGLDYLHSIGVVHGDLKTCNVLLKGSARDARGFSCKIADFGLSRVLEMDATHISTRTYGTIVYMPSELLLSGRMTTATDVYSFGLMMWELLTSQPIYEEGMSIGQMFYMIAYQNWRPTVPANCPPGYAEIMTACWHQDPEQRPKVQQLLRSLQKLYVAEKQRIVAAKRSFGSYRGSASADGPGTADGQDTYEPWAKAVSHDGAVHAVGGHGDHGHQGADRTRSMTLLDVLTEGWPAHGGPQQQQQQQQQQQAQLGQIVQPAFAMDSTPAGTSNTSTVNSGGYSGYGGQQYSSNRPAASDDLDPIVDTIPSESLFSGSNAVFKDAGEEIASVAGMGR</sequence>
<dbReference type="SMART" id="SM00220">
    <property type="entry name" value="S_TKc"/>
    <property type="match status" value="1"/>
</dbReference>
<dbReference type="InterPro" id="IPR011009">
    <property type="entry name" value="Kinase-like_dom_sf"/>
</dbReference>
<organism evidence="11 12">
    <name type="scientific">Tetradesmus obliquus</name>
    <name type="common">Green alga</name>
    <name type="synonym">Acutodesmus obliquus</name>
    <dbReference type="NCBI Taxonomy" id="3088"/>
    <lineage>
        <taxon>Eukaryota</taxon>
        <taxon>Viridiplantae</taxon>
        <taxon>Chlorophyta</taxon>
        <taxon>core chlorophytes</taxon>
        <taxon>Chlorophyceae</taxon>
        <taxon>CS clade</taxon>
        <taxon>Sphaeropleales</taxon>
        <taxon>Scenedesmaceae</taxon>
        <taxon>Tetradesmus</taxon>
    </lineage>
</organism>
<accession>A0ABY8TVN8</accession>
<dbReference type="InterPro" id="IPR000719">
    <property type="entry name" value="Prot_kinase_dom"/>
</dbReference>
<feature type="compositionally biased region" description="Gly residues" evidence="7">
    <location>
        <begin position="387"/>
        <end position="399"/>
    </location>
</feature>
<evidence type="ECO:0000256" key="6">
    <source>
        <dbReference type="PROSITE-ProRule" id="PRU10141"/>
    </source>
</evidence>
<dbReference type="PRINTS" id="PR00109">
    <property type="entry name" value="TYRKINASE"/>
</dbReference>
<dbReference type="EMBL" id="CP126210">
    <property type="protein sequence ID" value="WIA11806.1"/>
    <property type="molecule type" value="Genomic_DNA"/>
</dbReference>
<dbReference type="PANTHER" id="PTHR44329:SF214">
    <property type="entry name" value="PROTEIN KINASE DOMAIN-CONTAINING PROTEIN"/>
    <property type="match status" value="1"/>
</dbReference>
<gene>
    <name evidence="11" type="ORF">OEZ85_011898</name>
</gene>
<evidence type="ECO:0000256" key="1">
    <source>
        <dbReference type="ARBA" id="ARBA00022527"/>
    </source>
</evidence>
<dbReference type="SUPFAM" id="SSF56112">
    <property type="entry name" value="Protein kinase-like (PK-like)"/>
    <property type="match status" value="1"/>
</dbReference>
<keyword evidence="5 6" id="KW-0067">ATP-binding</keyword>
<dbReference type="PROSITE" id="PS00107">
    <property type="entry name" value="PROTEIN_KINASE_ATP"/>
    <property type="match status" value="1"/>
</dbReference>
<keyword evidence="4" id="KW-0418">Kinase</keyword>
<feature type="region of interest" description="Disordered" evidence="7">
    <location>
        <begin position="977"/>
        <end position="1031"/>
    </location>
</feature>
<evidence type="ECO:0000256" key="2">
    <source>
        <dbReference type="ARBA" id="ARBA00022679"/>
    </source>
</evidence>
<feature type="binding site" evidence="6">
    <location>
        <position position="595"/>
    </location>
    <ligand>
        <name>ATP</name>
        <dbReference type="ChEBI" id="CHEBI:30616"/>
    </ligand>
</feature>
<dbReference type="InterPro" id="IPR051681">
    <property type="entry name" value="Ser/Thr_Kinases-Pseudokinases"/>
</dbReference>
<feature type="transmembrane region" description="Helical" evidence="8">
    <location>
        <begin position="283"/>
        <end position="305"/>
    </location>
</feature>
<feature type="compositionally biased region" description="Low complexity" evidence="7">
    <location>
        <begin position="986"/>
        <end position="998"/>
    </location>
</feature>
<keyword evidence="1" id="KW-0723">Serine/threonine-protein kinase</keyword>
<feature type="compositionally biased region" description="Gly residues" evidence="7">
    <location>
        <begin position="524"/>
        <end position="538"/>
    </location>
</feature>
<dbReference type="Gene3D" id="3.30.200.20">
    <property type="entry name" value="Phosphorylase Kinase, domain 1"/>
    <property type="match status" value="1"/>
</dbReference>
<keyword evidence="2" id="KW-0808">Transferase</keyword>
<dbReference type="InterPro" id="IPR008271">
    <property type="entry name" value="Ser/Thr_kinase_AS"/>
</dbReference>
<dbReference type="PANTHER" id="PTHR44329">
    <property type="entry name" value="SERINE/THREONINE-PROTEIN KINASE TNNI3K-RELATED"/>
    <property type="match status" value="1"/>
</dbReference>
<feature type="region of interest" description="Disordered" evidence="7">
    <location>
        <begin position="464"/>
        <end position="540"/>
    </location>
</feature>
<keyword evidence="9" id="KW-0732">Signal</keyword>
<dbReference type="PROSITE" id="PS50011">
    <property type="entry name" value="PROTEIN_KINASE_DOM"/>
    <property type="match status" value="1"/>
</dbReference>
<keyword evidence="3 6" id="KW-0547">Nucleotide-binding</keyword>
<dbReference type="InterPro" id="IPR001245">
    <property type="entry name" value="Ser-Thr/Tyr_kinase_cat_dom"/>
</dbReference>
<dbReference type="Proteomes" id="UP001244341">
    <property type="component" value="Chromosome 3b"/>
</dbReference>
<feature type="chain" id="PRO_5047470586" description="Protein kinase domain-containing protein" evidence="9">
    <location>
        <begin position="20"/>
        <end position="1081"/>
    </location>
</feature>
<feature type="compositionally biased region" description="Low complexity" evidence="7">
    <location>
        <begin position="415"/>
        <end position="431"/>
    </location>
</feature>
<name>A0ABY8TVN8_TETOB</name>
<dbReference type="Pfam" id="PF07714">
    <property type="entry name" value="PK_Tyr_Ser-Thr"/>
    <property type="match status" value="2"/>
</dbReference>
<evidence type="ECO:0000256" key="9">
    <source>
        <dbReference type="SAM" id="SignalP"/>
    </source>
</evidence>
<keyword evidence="12" id="KW-1185">Reference proteome</keyword>
<feature type="region of interest" description="Disordered" evidence="7">
    <location>
        <begin position="364"/>
        <end position="434"/>
    </location>
</feature>
<evidence type="ECO:0000259" key="10">
    <source>
        <dbReference type="PROSITE" id="PS50011"/>
    </source>
</evidence>